<evidence type="ECO:0000313" key="1">
    <source>
        <dbReference type="EMBL" id="TWI61978.1"/>
    </source>
</evidence>
<evidence type="ECO:0000313" key="2">
    <source>
        <dbReference type="Proteomes" id="UP000316291"/>
    </source>
</evidence>
<gene>
    <name evidence="1" type="ORF">IQ16_06832</name>
</gene>
<comment type="caution">
    <text evidence="1">The sequence shown here is derived from an EMBL/GenBank/DDBJ whole genome shotgun (WGS) entry which is preliminary data.</text>
</comment>
<proteinExistence type="predicted"/>
<protein>
    <recommendedName>
        <fullName evidence="3">GIY-YIG nuclease family protein</fullName>
    </recommendedName>
</protein>
<dbReference type="InterPro" id="IPR035901">
    <property type="entry name" value="GIY-YIG_endonuc_sf"/>
</dbReference>
<dbReference type="SUPFAM" id="SSF82771">
    <property type="entry name" value="GIY-YIG endonuclease"/>
    <property type="match status" value="1"/>
</dbReference>
<reference evidence="1 2" key="1">
    <citation type="journal article" date="2015" name="Stand. Genomic Sci.">
        <title>Genomic Encyclopedia of Bacterial and Archaeal Type Strains, Phase III: the genomes of soil and plant-associated and newly described type strains.</title>
        <authorList>
            <person name="Whitman W.B."/>
            <person name="Woyke T."/>
            <person name="Klenk H.P."/>
            <person name="Zhou Y."/>
            <person name="Lilburn T.G."/>
            <person name="Beck B.J."/>
            <person name="De Vos P."/>
            <person name="Vandamme P."/>
            <person name="Eisen J.A."/>
            <person name="Garrity G."/>
            <person name="Hugenholtz P."/>
            <person name="Kyrpides N.C."/>
        </authorList>
    </citation>
    <scope>NUCLEOTIDE SEQUENCE [LARGE SCALE GENOMIC DNA]</scope>
    <source>
        <strain evidence="1 2">CGMCC 1.10948</strain>
    </source>
</reference>
<organism evidence="1 2">
    <name type="scientific">Bradyrhizobium huanghuaihaiense</name>
    <dbReference type="NCBI Taxonomy" id="990078"/>
    <lineage>
        <taxon>Bacteria</taxon>
        <taxon>Pseudomonadati</taxon>
        <taxon>Pseudomonadota</taxon>
        <taxon>Alphaproteobacteria</taxon>
        <taxon>Hyphomicrobiales</taxon>
        <taxon>Nitrobacteraceae</taxon>
        <taxon>Bradyrhizobium</taxon>
    </lineage>
</organism>
<evidence type="ECO:0008006" key="3">
    <source>
        <dbReference type="Google" id="ProtNLM"/>
    </source>
</evidence>
<keyword evidence="2" id="KW-1185">Reference proteome</keyword>
<accession>A0A562QYS2</accession>
<dbReference type="CDD" id="cd10451">
    <property type="entry name" value="GIY-YIG_LuxR_like"/>
    <property type="match status" value="1"/>
</dbReference>
<dbReference type="EMBL" id="VLLA01000023">
    <property type="protein sequence ID" value="TWI61978.1"/>
    <property type="molecule type" value="Genomic_DNA"/>
</dbReference>
<dbReference type="AlphaFoldDB" id="A0A562QYS2"/>
<sequence>MRRTSVSLNKVLSPVSIDRKAAIAAYKERKTVAGIYVVRCAASGEAWVGQAPNLETIQNRIWFSLRQGSHTCRGLQAAWNAHGEAGLTFGECERLEDEESAYVRNALLKDRVLHWQAELKAEAI</sequence>
<dbReference type="Proteomes" id="UP000316291">
    <property type="component" value="Unassembled WGS sequence"/>
</dbReference>
<name>A0A562QYS2_9BRAD</name>
<dbReference type="Gene3D" id="3.40.1440.10">
    <property type="entry name" value="GIY-YIG endonuclease"/>
    <property type="match status" value="1"/>
</dbReference>